<reference evidence="3 5" key="2">
    <citation type="submission" date="2016-06" db="EMBL/GenBank/DDBJ databases">
        <title>Genome sequence of Oerskovia enterophila DSM 43852.</title>
        <authorList>
            <person name="Poehlein A."/>
            <person name="Jag V."/>
            <person name="Bengelsdorf F.R."/>
            <person name="Daniel R."/>
            <person name="Duerre P."/>
        </authorList>
    </citation>
    <scope>NUCLEOTIDE SEQUENCE [LARGE SCALE GENOMIC DNA]</scope>
    <source>
        <strain evidence="3 5">DSM 43852</strain>
    </source>
</reference>
<evidence type="ECO:0000313" key="3">
    <source>
        <dbReference type="EMBL" id="OCI30819.1"/>
    </source>
</evidence>
<feature type="transmembrane region" description="Helical" evidence="1">
    <location>
        <begin position="86"/>
        <end position="107"/>
    </location>
</feature>
<dbReference type="STRING" id="43678.OJAG_17790"/>
<dbReference type="PATRIC" id="fig|43678.3.peg.1856"/>
<sequence>MSDWDDGQTPPPNPKPSIGKLVEQMSEQATRLVRTEIALAKKELTTKAARSGIGIGMFVVAGVLSLYALGFLLHSAMVGLAHAVPLWLAALIVGVALLLVAGLLAFVGKKQLTKGMPPTPEATIANLKEDVATVKEGLRP</sequence>
<dbReference type="EMBL" id="LRIE01000069">
    <property type="protein sequence ID" value="KZM35514.1"/>
    <property type="molecule type" value="Genomic_DNA"/>
</dbReference>
<name>A0A163RNB5_9CELL</name>
<dbReference type="InterPro" id="IPR009937">
    <property type="entry name" value="Phage_holin_3_6"/>
</dbReference>
<dbReference type="AlphaFoldDB" id="A0A163RNB5"/>
<reference evidence="2 4" key="1">
    <citation type="submission" date="2016-01" db="EMBL/GenBank/DDBJ databases">
        <title>Genome sequence of Oerskovia enterophila VJag, an agar and cellulose degrading bacterium.</title>
        <authorList>
            <person name="Poehlein A."/>
            <person name="Jag V."/>
            <person name="Bengelsdorf F."/>
            <person name="Duerre P."/>
            <person name="Daniel R."/>
        </authorList>
    </citation>
    <scope>NUCLEOTIDE SEQUENCE [LARGE SCALE GENOMIC DNA]</scope>
    <source>
        <strain evidence="2 4">VJag</strain>
    </source>
</reference>
<keyword evidence="1" id="KW-0812">Transmembrane</keyword>
<dbReference type="Proteomes" id="UP000093412">
    <property type="component" value="Unassembled WGS sequence"/>
</dbReference>
<proteinExistence type="predicted"/>
<accession>A0A163RNB5</accession>
<organism evidence="2 4">
    <name type="scientific">Oerskovia enterophila</name>
    <dbReference type="NCBI Taxonomy" id="43678"/>
    <lineage>
        <taxon>Bacteria</taxon>
        <taxon>Bacillati</taxon>
        <taxon>Actinomycetota</taxon>
        <taxon>Actinomycetes</taxon>
        <taxon>Micrococcales</taxon>
        <taxon>Cellulomonadaceae</taxon>
        <taxon>Oerskovia</taxon>
    </lineage>
</organism>
<dbReference type="Proteomes" id="UP000076447">
    <property type="component" value="Unassembled WGS sequence"/>
</dbReference>
<protein>
    <recommendedName>
        <fullName evidence="6">Holin-X, holin superfamily III</fullName>
    </recommendedName>
</protein>
<evidence type="ECO:0000313" key="5">
    <source>
        <dbReference type="Proteomes" id="UP000093412"/>
    </source>
</evidence>
<dbReference type="EMBL" id="MAQA01000028">
    <property type="protein sequence ID" value="OCI30819.1"/>
    <property type="molecule type" value="Genomic_DNA"/>
</dbReference>
<comment type="caution">
    <text evidence="2">The sequence shown here is derived from an EMBL/GenBank/DDBJ whole genome shotgun (WGS) entry which is preliminary data.</text>
</comment>
<feature type="transmembrane region" description="Helical" evidence="1">
    <location>
        <begin position="51"/>
        <end position="74"/>
    </location>
</feature>
<evidence type="ECO:0000256" key="1">
    <source>
        <dbReference type="SAM" id="Phobius"/>
    </source>
</evidence>
<keyword evidence="1" id="KW-1133">Transmembrane helix</keyword>
<dbReference type="OrthoDB" id="5148485at2"/>
<gene>
    <name evidence="3" type="ORF">OERS_24800</name>
    <name evidence="2" type="ORF">OJAG_17790</name>
</gene>
<keyword evidence="1" id="KW-0472">Membrane</keyword>
<evidence type="ECO:0000313" key="4">
    <source>
        <dbReference type="Proteomes" id="UP000076447"/>
    </source>
</evidence>
<evidence type="ECO:0008006" key="6">
    <source>
        <dbReference type="Google" id="ProtNLM"/>
    </source>
</evidence>
<dbReference type="RefSeq" id="WP_068625971.1">
    <property type="nucleotide sequence ID" value="NZ_JBIVFZ010000004.1"/>
</dbReference>
<dbReference type="Pfam" id="PF07332">
    <property type="entry name" value="Phage_holin_3_6"/>
    <property type="match status" value="1"/>
</dbReference>
<evidence type="ECO:0000313" key="2">
    <source>
        <dbReference type="EMBL" id="KZM35514.1"/>
    </source>
</evidence>
<keyword evidence="5" id="KW-1185">Reference proteome</keyword>